<evidence type="ECO:0000313" key="2">
    <source>
        <dbReference type="EMBL" id="MEZ8179858.1"/>
    </source>
</evidence>
<name>A0ABV4LQU2_VIBSP</name>
<protein>
    <submittedName>
        <fullName evidence="2">Uncharacterized protein</fullName>
    </submittedName>
</protein>
<dbReference type="EMBL" id="JBGOOW010000003">
    <property type="protein sequence ID" value="MEZ8179858.1"/>
    <property type="molecule type" value="Genomic_DNA"/>
</dbReference>
<evidence type="ECO:0000256" key="1">
    <source>
        <dbReference type="SAM" id="SignalP"/>
    </source>
</evidence>
<proteinExistence type="predicted"/>
<organism evidence="2 3">
    <name type="scientific">Vibrio splendidus</name>
    <dbReference type="NCBI Taxonomy" id="29497"/>
    <lineage>
        <taxon>Bacteria</taxon>
        <taxon>Pseudomonadati</taxon>
        <taxon>Pseudomonadota</taxon>
        <taxon>Gammaproteobacteria</taxon>
        <taxon>Vibrionales</taxon>
        <taxon>Vibrionaceae</taxon>
        <taxon>Vibrio</taxon>
    </lineage>
</organism>
<keyword evidence="3" id="KW-1185">Reference proteome</keyword>
<dbReference type="Proteomes" id="UP001569200">
    <property type="component" value="Unassembled WGS sequence"/>
</dbReference>
<sequence>MKKLLMISILSVSFSAQAGFIHPLDFSGSEAQKNEVITYIQNRVKKDYCQTVDMCQESLLRMMEQENLEAFKRLTQAKNRSVLDRAIHDYCGTVDMCTYQMVEMMYNENLKASQTQLSW</sequence>
<keyword evidence="1" id="KW-0732">Signal</keyword>
<dbReference type="RefSeq" id="WP_371690575.1">
    <property type="nucleotide sequence ID" value="NZ_JBGONW010000001.1"/>
</dbReference>
<comment type="caution">
    <text evidence="2">The sequence shown here is derived from an EMBL/GenBank/DDBJ whole genome shotgun (WGS) entry which is preliminary data.</text>
</comment>
<reference evidence="2 3" key="1">
    <citation type="submission" date="2024-06" db="EMBL/GenBank/DDBJ databases">
        <authorList>
            <person name="Steensen K."/>
            <person name="Seneca J."/>
            <person name="Bartlau N."/>
            <person name="Yu A.X."/>
            <person name="Polz M.F."/>
        </authorList>
    </citation>
    <scope>NUCLEOTIDE SEQUENCE [LARGE SCALE GENOMIC DNA]</scope>
    <source>
        <strain evidence="2 3">1F145</strain>
    </source>
</reference>
<accession>A0ABV4LQU2</accession>
<feature type="chain" id="PRO_5045651075" evidence="1">
    <location>
        <begin position="19"/>
        <end position="119"/>
    </location>
</feature>
<evidence type="ECO:0000313" key="3">
    <source>
        <dbReference type="Proteomes" id="UP001569200"/>
    </source>
</evidence>
<gene>
    <name evidence="2" type="ORF">ACED33_04160</name>
</gene>
<feature type="signal peptide" evidence="1">
    <location>
        <begin position="1"/>
        <end position="18"/>
    </location>
</feature>